<protein>
    <submittedName>
        <fullName evidence="1">Uncharacterized protein</fullName>
    </submittedName>
</protein>
<gene>
    <name evidence="1" type="ORF">ABWT76_003419</name>
</gene>
<proteinExistence type="predicted"/>
<dbReference type="EMBL" id="CP159837">
    <property type="protein sequence ID" value="XCM34785.1"/>
    <property type="molecule type" value="Genomic_DNA"/>
</dbReference>
<evidence type="ECO:0000313" key="1">
    <source>
        <dbReference type="EMBL" id="XCM34785.1"/>
    </source>
</evidence>
<name>A0AAU8J7K0_9CYAN</name>
<accession>A0AAU8J7K0</accession>
<dbReference type="RefSeq" id="WP_354634672.1">
    <property type="nucleotide sequence ID" value="NZ_CP159837.1"/>
</dbReference>
<sequence length="259" mass="29809">MAIIAVRAWYLQEYEPIRELEKRPKADLRLNKNSLLKTGLRADFLDDKDEVRRSAWFERYLEGDPVEFYIEGSGGYAVANIDLISQEIYFTKQDVMARLDPTIYFSLQGENPSLSDDLREGLQEAIAHLNQRSRLTLSLEEAQRPDTGLLRPSNSRMRKLRQSLLFIADMTPVATAKDRFGNPARGIPSPTVCVELGYALQSKRREQILLVQQLSEDTPKELPFDWPSLQMIQFRDRAELEEILPGAIEAQLQRYSLFS</sequence>
<organism evidence="1">
    <name type="scientific">Planktothricoides raciborskii GIHE-MW2</name>
    <dbReference type="NCBI Taxonomy" id="2792601"/>
    <lineage>
        <taxon>Bacteria</taxon>
        <taxon>Bacillati</taxon>
        <taxon>Cyanobacteriota</taxon>
        <taxon>Cyanophyceae</taxon>
        <taxon>Oscillatoriophycideae</taxon>
        <taxon>Oscillatoriales</taxon>
        <taxon>Oscillatoriaceae</taxon>
        <taxon>Planktothricoides</taxon>
    </lineage>
</organism>
<reference evidence="1" key="1">
    <citation type="submission" date="2024-07" db="EMBL/GenBank/DDBJ databases">
        <authorList>
            <person name="Kim Y.J."/>
            <person name="Jeong J.Y."/>
        </authorList>
    </citation>
    <scope>NUCLEOTIDE SEQUENCE</scope>
    <source>
        <strain evidence="1">GIHE-MW2</strain>
    </source>
</reference>
<dbReference type="AlphaFoldDB" id="A0AAU8J7K0"/>